<protein>
    <submittedName>
        <fullName evidence="5">Helix-turn-helix domain-containing protein</fullName>
    </submittedName>
</protein>
<proteinExistence type="predicted"/>
<dbReference type="SMART" id="SM00342">
    <property type="entry name" value="HTH_ARAC"/>
    <property type="match status" value="1"/>
</dbReference>
<dbReference type="PROSITE" id="PS00041">
    <property type="entry name" value="HTH_ARAC_FAMILY_1"/>
    <property type="match status" value="1"/>
</dbReference>
<dbReference type="Pfam" id="PF12833">
    <property type="entry name" value="HTH_18"/>
    <property type="match status" value="1"/>
</dbReference>
<sequence length="194" mass="21518">MSLAAIGMNHELHHPIEIGDIDSLTSGRLSRLLLRALDCVERDETVALDLVKQASMLMRPHVEAVETRRTGDDAVSGGLAPWQARRVAQHIQDRISRSISLEELARLARLSTSYFSTAFKVSFGTSPHSYILAQRVDHAKRRMLATDAPLCEIALDCGLADQAHLCRVFRRATGTTPSAWRRYQAMEGGRSVLV</sequence>
<dbReference type="InterPro" id="IPR018062">
    <property type="entry name" value="HTH_AraC-typ_CS"/>
</dbReference>
<evidence type="ECO:0000313" key="5">
    <source>
        <dbReference type="EMBL" id="MFB9949117.1"/>
    </source>
</evidence>
<dbReference type="RefSeq" id="WP_377259657.1">
    <property type="nucleotide sequence ID" value="NZ_JBHMAA010000011.1"/>
</dbReference>
<evidence type="ECO:0000256" key="1">
    <source>
        <dbReference type="ARBA" id="ARBA00023015"/>
    </source>
</evidence>
<keyword evidence="6" id="KW-1185">Reference proteome</keyword>
<name>A0ABV6AGX2_9HYPH</name>
<evidence type="ECO:0000256" key="2">
    <source>
        <dbReference type="ARBA" id="ARBA00023125"/>
    </source>
</evidence>
<dbReference type="PROSITE" id="PS01124">
    <property type="entry name" value="HTH_ARAC_FAMILY_2"/>
    <property type="match status" value="1"/>
</dbReference>
<dbReference type="EMBL" id="JBHMAA010000011">
    <property type="protein sequence ID" value="MFB9949117.1"/>
    <property type="molecule type" value="Genomic_DNA"/>
</dbReference>
<evidence type="ECO:0000256" key="3">
    <source>
        <dbReference type="ARBA" id="ARBA00023163"/>
    </source>
</evidence>
<accession>A0ABV6AGX2</accession>
<gene>
    <name evidence="5" type="ORF">ACFFP0_09680</name>
</gene>
<reference evidence="5 6" key="1">
    <citation type="submission" date="2024-09" db="EMBL/GenBank/DDBJ databases">
        <authorList>
            <person name="Sun Q."/>
            <person name="Mori K."/>
        </authorList>
    </citation>
    <scope>NUCLEOTIDE SEQUENCE [LARGE SCALE GENOMIC DNA]</scope>
    <source>
        <strain evidence="5 6">TBRC 4938</strain>
    </source>
</reference>
<keyword evidence="1" id="KW-0805">Transcription regulation</keyword>
<evidence type="ECO:0000259" key="4">
    <source>
        <dbReference type="PROSITE" id="PS01124"/>
    </source>
</evidence>
<dbReference type="InterPro" id="IPR009057">
    <property type="entry name" value="Homeodomain-like_sf"/>
</dbReference>
<keyword evidence="3" id="KW-0804">Transcription</keyword>
<dbReference type="PANTHER" id="PTHR46796:SF14">
    <property type="entry name" value="TRANSCRIPTIONAL REGULATORY PROTEIN"/>
    <property type="match status" value="1"/>
</dbReference>
<dbReference type="Gene3D" id="1.10.10.60">
    <property type="entry name" value="Homeodomain-like"/>
    <property type="match status" value="1"/>
</dbReference>
<dbReference type="Proteomes" id="UP001589692">
    <property type="component" value="Unassembled WGS sequence"/>
</dbReference>
<dbReference type="PANTHER" id="PTHR46796">
    <property type="entry name" value="HTH-TYPE TRANSCRIPTIONAL ACTIVATOR RHAS-RELATED"/>
    <property type="match status" value="1"/>
</dbReference>
<dbReference type="InterPro" id="IPR050204">
    <property type="entry name" value="AraC_XylS_family_regulators"/>
</dbReference>
<organism evidence="5 6">
    <name type="scientific">Rhizobium puerariae</name>
    <dbReference type="NCBI Taxonomy" id="1585791"/>
    <lineage>
        <taxon>Bacteria</taxon>
        <taxon>Pseudomonadati</taxon>
        <taxon>Pseudomonadota</taxon>
        <taxon>Alphaproteobacteria</taxon>
        <taxon>Hyphomicrobiales</taxon>
        <taxon>Rhizobiaceae</taxon>
        <taxon>Rhizobium/Agrobacterium group</taxon>
        <taxon>Rhizobium</taxon>
    </lineage>
</organism>
<feature type="domain" description="HTH araC/xylS-type" evidence="4">
    <location>
        <begin position="85"/>
        <end position="183"/>
    </location>
</feature>
<comment type="caution">
    <text evidence="5">The sequence shown here is derived from an EMBL/GenBank/DDBJ whole genome shotgun (WGS) entry which is preliminary data.</text>
</comment>
<evidence type="ECO:0000313" key="6">
    <source>
        <dbReference type="Proteomes" id="UP001589692"/>
    </source>
</evidence>
<dbReference type="SUPFAM" id="SSF46689">
    <property type="entry name" value="Homeodomain-like"/>
    <property type="match status" value="2"/>
</dbReference>
<dbReference type="InterPro" id="IPR018060">
    <property type="entry name" value="HTH_AraC"/>
</dbReference>
<keyword evidence="2" id="KW-0238">DNA-binding</keyword>